<dbReference type="EMBL" id="QTSX02005704">
    <property type="protein sequence ID" value="KAJ9058833.1"/>
    <property type="molecule type" value="Genomic_DNA"/>
</dbReference>
<evidence type="ECO:0000313" key="2">
    <source>
        <dbReference type="Proteomes" id="UP001165960"/>
    </source>
</evidence>
<comment type="caution">
    <text evidence="1">The sequence shown here is derived from an EMBL/GenBank/DDBJ whole genome shotgun (WGS) entry which is preliminary data.</text>
</comment>
<sequence>MNSVHNMFHGLREYLNPLLKDSKFYETGYLTPEEFVAAGDFLVFKCPTWAWEAGEESKRRDYLPKDKQFLITRNVPCLRRAGSLANVEEGFEAGGDLGEEDGWVAAFQSAGGEKELNRIILDIEDDEDGVGEAANQIKGLHLENADQKEDRDEHLSDLEDIPDIEEEEEEDPAAVQVVPKEQPSTEHASSANLLKTRTYDLSITYDKYYQTPRIWLYGYDENRIPLQPKAVFEDISQEHANKTVTIDPHPHLPVALASIHPCKHAAVMKKMIEISQSSGKEIRVDQYMIIFLKFISCVLPTIDYDHTLAMD</sequence>
<accession>A0ACC2S8Y5</accession>
<reference evidence="1" key="1">
    <citation type="submission" date="2022-04" db="EMBL/GenBank/DDBJ databases">
        <title>Genome of the entomopathogenic fungus Entomophthora muscae.</title>
        <authorList>
            <person name="Elya C."/>
            <person name="Lovett B.R."/>
            <person name="Lee E."/>
            <person name="Macias A.M."/>
            <person name="Hajek A.E."/>
            <person name="De Bivort B.L."/>
            <person name="Kasson M.T."/>
            <person name="De Fine Licht H.H."/>
            <person name="Stajich J.E."/>
        </authorList>
    </citation>
    <scope>NUCLEOTIDE SEQUENCE</scope>
    <source>
        <strain evidence="1">Berkeley</strain>
    </source>
</reference>
<name>A0ACC2S8Y5_9FUNG</name>
<dbReference type="Proteomes" id="UP001165960">
    <property type="component" value="Unassembled WGS sequence"/>
</dbReference>
<protein>
    <submittedName>
        <fullName evidence="1">E2-like enzyme, variant 2</fullName>
    </submittedName>
</protein>
<gene>
    <name evidence="1" type="primary">ATG3_1</name>
    <name evidence="1" type="ORF">DSO57_1008057</name>
</gene>
<proteinExistence type="predicted"/>
<evidence type="ECO:0000313" key="1">
    <source>
        <dbReference type="EMBL" id="KAJ9058833.1"/>
    </source>
</evidence>
<keyword evidence="2" id="KW-1185">Reference proteome</keyword>
<organism evidence="1 2">
    <name type="scientific">Entomophthora muscae</name>
    <dbReference type="NCBI Taxonomy" id="34485"/>
    <lineage>
        <taxon>Eukaryota</taxon>
        <taxon>Fungi</taxon>
        <taxon>Fungi incertae sedis</taxon>
        <taxon>Zoopagomycota</taxon>
        <taxon>Entomophthoromycotina</taxon>
        <taxon>Entomophthoromycetes</taxon>
        <taxon>Entomophthorales</taxon>
        <taxon>Entomophthoraceae</taxon>
        <taxon>Entomophthora</taxon>
    </lineage>
</organism>